<evidence type="ECO:0008006" key="4">
    <source>
        <dbReference type="Google" id="ProtNLM"/>
    </source>
</evidence>
<feature type="region of interest" description="Disordered" evidence="1">
    <location>
        <begin position="32"/>
        <end position="69"/>
    </location>
</feature>
<evidence type="ECO:0000256" key="1">
    <source>
        <dbReference type="SAM" id="MobiDB-lite"/>
    </source>
</evidence>
<evidence type="ECO:0000313" key="2">
    <source>
        <dbReference type="EMBL" id="GAA3816861.1"/>
    </source>
</evidence>
<name>A0ABP7IF70_9ACTN</name>
<keyword evidence="3" id="KW-1185">Reference proteome</keyword>
<proteinExistence type="predicted"/>
<protein>
    <recommendedName>
        <fullName evidence="4">DUF3558 domain-containing protein</fullName>
    </recommendedName>
</protein>
<feature type="compositionally biased region" description="Low complexity" evidence="1">
    <location>
        <begin position="36"/>
        <end position="67"/>
    </location>
</feature>
<accession>A0ABP7IF70</accession>
<sequence>MSRRSAYVVALVAVAVVGAVAGVWLALASGGGSGTDAGPVGPSSTTSTTSDATAPTTPSTPASSGPPEALEQVFPSMAAQDCAQDTQSEATEVPGRLRRWRCTADYDGAGATIFYSEWTTSVAAVSYADSWTDGSYARTGGSDRAGDGLLRWAGTNEGYFKLTWTYVDAPYSVTVVLPRAERPTTDEVLASGLIELSPPQDVAPSP</sequence>
<organism evidence="2 3">
    <name type="scientific">Nocardioides panacisoli</name>
    <dbReference type="NCBI Taxonomy" id="627624"/>
    <lineage>
        <taxon>Bacteria</taxon>
        <taxon>Bacillati</taxon>
        <taxon>Actinomycetota</taxon>
        <taxon>Actinomycetes</taxon>
        <taxon>Propionibacteriales</taxon>
        <taxon>Nocardioidaceae</taxon>
        <taxon>Nocardioides</taxon>
    </lineage>
</organism>
<reference evidence="3" key="1">
    <citation type="journal article" date="2019" name="Int. J. Syst. Evol. Microbiol.">
        <title>The Global Catalogue of Microorganisms (GCM) 10K type strain sequencing project: providing services to taxonomists for standard genome sequencing and annotation.</title>
        <authorList>
            <consortium name="The Broad Institute Genomics Platform"/>
            <consortium name="The Broad Institute Genome Sequencing Center for Infectious Disease"/>
            <person name="Wu L."/>
            <person name="Ma J."/>
        </authorList>
    </citation>
    <scope>NUCLEOTIDE SEQUENCE [LARGE SCALE GENOMIC DNA]</scope>
    <source>
        <strain evidence="3">JCM 16953</strain>
    </source>
</reference>
<dbReference type="Proteomes" id="UP001501821">
    <property type="component" value="Unassembled WGS sequence"/>
</dbReference>
<evidence type="ECO:0000313" key="3">
    <source>
        <dbReference type="Proteomes" id="UP001501821"/>
    </source>
</evidence>
<gene>
    <name evidence="2" type="ORF">GCM10022242_18600</name>
</gene>
<dbReference type="EMBL" id="BAABAH010000005">
    <property type="protein sequence ID" value="GAA3816861.1"/>
    <property type="molecule type" value="Genomic_DNA"/>
</dbReference>
<comment type="caution">
    <text evidence="2">The sequence shown here is derived from an EMBL/GenBank/DDBJ whole genome shotgun (WGS) entry which is preliminary data.</text>
</comment>
<dbReference type="RefSeq" id="WP_344774616.1">
    <property type="nucleotide sequence ID" value="NZ_BAABAH010000005.1"/>
</dbReference>